<keyword evidence="2" id="KW-0812">Transmembrane</keyword>
<dbReference type="Pfam" id="PF11712">
    <property type="entry name" value="Vma12"/>
    <property type="match status" value="1"/>
</dbReference>
<dbReference type="OrthoDB" id="3193718at2759"/>
<keyword evidence="4" id="KW-1185">Reference proteome</keyword>
<protein>
    <submittedName>
        <fullName evidence="3">Uncharacterized protein</fullName>
    </submittedName>
</protein>
<feature type="transmembrane region" description="Helical" evidence="2">
    <location>
        <begin position="153"/>
        <end position="174"/>
    </location>
</feature>
<comment type="caution">
    <text evidence="3">The sequence shown here is derived from an EMBL/GenBank/DDBJ whole genome shotgun (WGS) entry which is preliminary data.</text>
</comment>
<keyword evidence="2" id="KW-0472">Membrane</keyword>
<feature type="compositionally biased region" description="Polar residues" evidence="1">
    <location>
        <begin position="199"/>
        <end position="215"/>
    </location>
</feature>
<evidence type="ECO:0000256" key="2">
    <source>
        <dbReference type="SAM" id="Phobius"/>
    </source>
</evidence>
<sequence length="230" mass="25544">MMAAKLNVSLEPHLQDTLMALLRILPEETCQQLTPHLSPETNTTVVPLIPYELILQISRWCQTTDGKAALRACSPPLDPQSYIMVSLLAGTRTSPEKHFPPYTAKDPEEDQRLRTKDRKAIATLVNAVLSVVGTGVAMWLASEHMVMRLEWRALMAVSTALVVALAEIVLYMIWDSRQASRPRRPARKYVVPRQKEVAESSSGPDMVPQASSTAVGETDLRHRTTTSTTD</sequence>
<dbReference type="EMBL" id="JAGFBS010000001">
    <property type="protein sequence ID" value="KAG6381553.1"/>
    <property type="molecule type" value="Genomic_DNA"/>
</dbReference>
<keyword evidence="2" id="KW-1133">Transmembrane helix</keyword>
<proteinExistence type="predicted"/>
<feature type="transmembrane region" description="Helical" evidence="2">
    <location>
        <begin position="120"/>
        <end position="141"/>
    </location>
</feature>
<evidence type="ECO:0000313" key="3">
    <source>
        <dbReference type="EMBL" id="KAG6381553.1"/>
    </source>
</evidence>
<name>A0A8I2Z2C4_9AGAM</name>
<dbReference type="GO" id="GO:0070072">
    <property type="term" value="P:vacuolar proton-transporting V-type ATPase complex assembly"/>
    <property type="evidence" value="ECO:0007669"/>
    <property type="project" value="InterPro"/>
</dbReference>
<dbReference type="AlphaFoldDB" id="A0A8I2Z2C4"/>
<feature type="region of interest" description="Disordered" evidence="1">
    <location>
        <begin position="184"/>
        <end position="230"/>
    </location>
</feature>
<reference evidence="3" key="1">
    <citation type="submission" date="2021-03" db="EMBL/GenBank/DDBJ databases">
        <title>Evolutionary innovations through gain and loss of genes in the ectomycorrhizal Boletales.</title>
        <authorList>
            <person name="Wu G."/>
            <person name="Miyauchi S."/>
            <person name="Morin E."/>
            <person name="Yang Z.-L."/>
            <person name="Xu J."/>
            <person name="Martin F.M."/>
        </authorList>
    </citation>
    <scope>NUCLEOTIDE SEQUENCE</scope>
    <source>
        <strain evidence="3">BR01</strain>
    </source>
</reference>
<accession>A0A8I2Z2C4</accession>
<organism evidence="3 4">
    <name type="scientific">Boletus reticuloceps</name>
    <dbReference type="NCBI Taxonomy" id="495285"/>
    <lineage>
        <taxon>Eukaryota</taxon>
        <taxon>Fungi</taxon>
        <taxon>Dikarya</taxon>
        <taxon>Basidiomycota</taxon>
        <taxon>Agaricomycotina</taxon>
        <taxon>Agaricomycetes</taxon>
        <taxon>Agaricomycetidae</taxon>
        <taxon>Boletales</taxon>
        <taxon>Boletineae</taxon>
        <taxon>Boletaceae</taxon>
        <taxon>Boletoideae</taxon>
        <taxon>Boletus</taxon>
    </lineage>
</organism>
<dbReference type="InterPro" id="IPR021013">
    <property type="entry name" value="ATPase_Vma12"/>
</dbReference>
<dbReference type="Proteomes" id="UP000683000">
    <property type="component" value="Unassembled WGS sequence"/>
</dbReference>
<evidence type="ECO:0000313" key="4">
    <source>
        <dbReference type="Proteomes" id="UP000683000"/>
    </source>
</evidence>
<gene>
    <name evidence="3" type="ORF">JVT61DRAFT_143</name>
</gene>
<evidence type="ECO:0000256" key="1">
    <source>
        <dbReference type="SAM" id="MobiDB-lite"/>
    </source>
</evidence>